<evidence type="ECO:0000313" key="3">
    <source>
        <dbReference type="Proteomes" id="UP000245207"/>
    </source>
</evidence>
<dbReference type="Gene3D" id="2.40.50.140">
    <property type="entry name" value="Nucleic acid-binding proteins"/>
    <property type="match status" value="1"/>
</dbReference>
<accession>A0A2U1Q5G5</accession>
<sequence length="155" mass="18016">MAGLVWEVQWTSLNTWWSLVWEVQWTCLNPWWSSFLRIKIHIRVQDETGSATFCLFQQDVAKLLGKSAGYLISKIDKDEENTSYPTDLEIIVSRQFVFKLQVSAYNVNNNYHIFTVNKLTDDKVVMSLIGSKQTEEEEVIDMWDFAVGLSRQLNG</sequence>
<evidence type="ECO:0000259" key="1">
    <source>
        <dbReference type="Pfam" id="PF08646"/>
    </source>
</evidence>
<keyword evidence="3" id="KW-1185">Reference proteome</keyword>
<gene>
    <name evidence="2" type="ORF">CTI12_AA072430</name>
</gene>
<protein>
    <submittedName>
        <fullName evidence="2">Nucleic acid-binding, OB-fold protein</fullName>
    </submittedName>
</protein>
<reference evidence="2 3" key="1">
    <citation type="journal article" date="2018" name="Mol. Plant">
        <title>The genome of Artemisia annua provides insight into the evolution of Asteraceae family and artemisinin biosynthesis.</title>
        <authorList>
            <person name="Shen Q."/>
            <person name="Zhang L."/>
            <person name="Liao Z."/>
            <person name="Wang S."/>
            <person name="Yan T."/>
            <person name="Shi P."/>
            <person name="Liu M."/>
            <person name="Fu X."/>
            <person name="Pan Q."/>
            <person name="Wang Y."/>
            <person name="Lv Z."/>
            <person name="Lu X."/>
            <person name="Zhang F."/>
            <person name="Jiang W."/>
            <person name="Ma Y."/>
            <person name="Chen M."/>
            <person name="Hao X."/>
            <person name="Li L."/>
            <person name="Tang Y."/>
            <person name="Lv G."/>
            <person name="Zhou Y."/>
            <person name="Sun X."/>
            <person name="Brodelius P.E."/>
            <person name="Rose J.K.C."/>
            <person name="Tang K."/>
        </authorList>
    </citation>
    <scope>NUCLEOTIDE SEQUENCE [LARGE SCALE GENOMIC DNA]</scope>
    <source>
        <strain evidence="3">cv. Huhao1</strain>
        <tissue evidence="2">Leaf</tissue>
    </source>
</reference>
<name>A0A2U1Q5G5_ARTAN</name>
<comment type="caution">
    <text evidence="2">The sequence shown here is derived from an EMBL/GenBank/DDBJ whole genome shotgun (WGS) entry which is preliminary data.</text>
</comment>
<organism evidence="2 3">
    <name type="scientific">Artemisia annua</name>
    <name type="common">Sweet wormwood</name>
    <dbReference type="NCBI Taxonomy" id="35608"/>
    <lineage>
        <taxon>Eukaryota</taxon>
        <taxon>Viridiplantae</taxon>
        <taxon>Streptophyta</taxon>
        <taxon>Embryophyta</taxon>
        <taxon>Tracheophyta</taxon>
        <taxon>Spermatophyta</taxon>
        <taxon>Magnoliopsida</taxon>
        <taxon>eudicotyledons</taxon>
        <taxon>Gunneridae</taxon>
        <taxon>Pentapetalae</taxon>
        <taxon>asterids</taxon>
        <taxon>campanulids</taxon>
        <taxon>Asterales</taxon>
        <taxon>Asteraceae</taxon>
        <taxon>Asteroideae</taxon>
        <taxon>Anthemideae</taxon>
        <taxon>Artemisiinae</taxon>
        <taxon>Artemisia</taxon>
    </lineage>
</organism>
<dbReference type="Pfam" id="PF08646">
    <property type="entry name" value="Rep_fac-A_C"/>
    <property type="match status" value="1"/>
</dbReference>
<dbReference type="InterPro" id="IPR012340">
    <property type="entry name" value="NA-bd_OB-fold"/>
</dbReference>
<feature type="domain" description="Replication factor A C-terminal" evidence="1">
    <location>
        <begin position="36"/>
        <end position="110"/>
    </location>
</feature>
<evidence type="ECO:0000313" key="2">
    <source>
        <dbReference type="EMBL" id="PWA93260.1"/>
    </source>
</evidence>
<dbReference type="AlphaFoldDB" id="A0A2U1Q5G5"/>
<proteinExistence type="predicted"/>
<dbReference type="Proteomes" id="UP000245207">
    <property type="component" value="Unassembled WGS sequence"/>
</dbReference>
<dbReference type="EMBL" id="PKPP01000400">
    <property type="protein sequence ID" value="PWA93260.1"/>
    <property type="molecule type" value="Genomic_DNA"/>
</dbReference>
<dbReference type="InterPro" id="IPR013955">
    <property type="entry name" value="Rep_factor-A_C"/>
</dbReference>
<dbReference type="SUPFAM" id="SSF50249">
    <property type="entry name" value="Nucleic acid-binding proteins"/>
    <property type="match status" value="1"/>
</dbReference>
<dbReference type="OrthoDB" id="1721399at2759"/>